<name>A0A1M5PB41_9BRAD</name>
<dbReference type="PANTHER" id="PTHR43539">
    <property type="entry name" value="FLAVIN-BINDING MONOOXYGENASE-LIKE PROTEIN (AFU_ORTHOLOGUE AFUA_4G09220)"/>
    <property type="match status" value="1"/>
</dbReference>
<proteinExistence type="predicted"/>
<sequence>MSRVAVAIIGAGPYGLSLAAHLAARNVEHRLFGRPMQFWSDVAEAGGGRYLRTYCFGTNISTPNRGFSFADYSSPRGLETFEPCSIGDFAAYGHWFQQANVPWVEPVDVAHVAGQAKRFKVTLADGQHLVADRVIVAIGLSCFAYVPSAIASLPPPLALHTSQITNFAAFKGRDVAVVGAGQSALEAAAILHEAGARPQLLVREGTIGWMNRVPHSRSLWRRLRSPISSLGSGPKAWALAHFPGALHRLPAEWRSRLVENHLPPGGAWWLRERIEDQVPVHIATTIDEAREVNGRAALRLRVGNNGSVRQLIVDHVVAGTGYDIDVERLAFLDPSLRSEIQRLGRAPALNANFGTSVPGLGVIGPASALSFGPLFRFVAGSEYTALVVSAHLASQALPTP</sequence>
<dbReference type="PRINTS" id="PR00469">
    <property type="entry name" value="PNDRDTASEII"/>
</dbReference>
<feature type="domain" description="FAD/NAD(P)-binding" evidence="2">
    <location>
        <begin position="6"/>
        <end position="364"/>
    </location>
</feature>
<dbReference type="Gene3D" id="3.50.50.60">
    <property type="entry name" value="FAD/NAD(P)-binding domain"/>
    <property type="match status" value="1"/>
</dbReference>
<dbReference type="SUPFAM" id="SSF51905">
    <property type="entry name" value="FAD/NAD(P)-binding domain"/>
    <property type="match status" value="1"/>
</dbReference>
<dbReference type="PANTHER" id="PTHR43539:SF91">
    <property type="entry name" value="FAD-DEPENDENT URATE HYDROXYLASE"/>
    <property type="match status" value="1"/>
</dbReference>
<dbReference type="OrthoDB" id="7279140at2"/>
<protein>
    <submittedName>
        <fullName evidence="3">Pyridine nucleotide-disulphide oxidoreductase</fullName>
    </submittedName>
</protein>
<evidence type="ECO:0000313" key="3">
    <source>
        <dbReference type="EMBL" id="SHG98952.1"/>
    </source>
</evidence>
<dbReference type="PRINTS" id="PR00368">
    <property type="entry name" value="FADPNR"/>
</dbReference>
<keyword evidence="1" id="KW-0560">Oxidoreductase</keyword>
<dbReference type="InterPro" id="IPR050982">
    <property type="entry name" value="Auxin_biosynth/cation_transpt"/>
</dbReference>
<evidence type="ECO:0000256" key="1">
    <source>
        <dbReference type="ARBA" id="ARBA00023002"/>
    </source>
</evidence>
<dbReference type="Pfam" id="PF07992">
    <property type="entry name" value="Pyr_redox_2"/>
    <property type="match status" value="1"/>
</dbReference>
<dbReference type="GO" id="GO:0004497">
    <property type="term" value="F:monooxygenase activity"/>
    <property type="evidence" value="ECO:0007669"/>
    <property type="project" value="TreeGrafter"/>
</dbReference>
<dbReference type="GO" id="GO:0050660">
    <property type="term" value="F:flavin adenine dinucleotide binding"/>
    <property type="evidence" value="ECO:0007669"/>
    <property type="project" value="TreeGrafter"/>
</dbReference>
<dbReference type="InterPro" id="IPR023753">
    <property type="entry name" value="FAD/NAD-binding_dom"/>
</dbReference>
<dbReference type="EMBL" id="LT670818">
    <property type="protein sequence ID" value="SHG98952.1"/>
    <property type="molecule type" value="Genomic_DNA"/>
</dbReference>
<dbReference type="InterPro" id="IPR036188">
    <property type="entry name" value="FAD/NAD-bd_sf"/>
</dbReference>
<accession>A0A1M5PB41</accession>
<evidence type="ECO:0000259" key="2">
    <source>
        <dbReference type="Pfam" id="PF07992"/>
    </source>
</evidence>
<dbReference type="RefSeq" id="WP_079568336.1">
    <property type="nucleotide sequence ID" value="NZ_LT670818.1"/>
</dbReference>
<dbReference type="AlphaFoldDB" id="A0A1M5PB41"/>
<evidence type="ECO:0000313" key="4">
    <source>
        <dbReference type="Proteomes" id="UP000190675"/>
    </source>
</evidence>
<dbReference type="Proteomes" id="UP000190675">
    <property type="component" value="Chromosome I"/>
</dbReference>
<organism evidence="3 4">
    <name type="scientific">Bradyrhizobium erythrophlei</name>
    <dbReference type="NCBI Taxonomy" id="1437360"/>
    <lineage>
        <taxon>Bacteria</taxon>
        <taxon>Pseudomonadati</taxon>
        <taxon>Pseudomonadota</taxon>
        <taxon>Alphaproteobacteria</taxon>
        <taxon>Hyphomicrobiales</taxon>
        <taxon>Nitrobacteraceae</taxon>
        <taxon>Bradyrhizobium</taxon>
    </lineage>
</organism>
<gene>
    <name evidence="3" type="ORF">SAMN05444169_5138</name>
</gene>
<reference evidence="3 4" key="1">
    <citation type="submission" date="2016-11" db="EMBL/GenBank/DDBJ databases">
        <authorList>
            <person name="Jaros S."/>
            <person name="Januszkiewicz K."/>
            <person name="Wedrychowicz H."/>
        </authorList>
    </citation>
    <scope>NUCLEOTIDE SEQUENCE [LARGE SCALE GENOMIC DNA]</scope>
    <source>
        <strain evidence="3 4">GAS242</strain>
    </source>
</reference>